<name>A0A0F3KX32_9GAMM</name>
<gene>
    <name evidence="4" type="ORF">VI08_09925</name>
</gene>
<dbReference type="CDD" id="cd00267">
    <property type="entry name" value="ABC_ATPase"/>
    <property type="match status" value="1"/>
</dbReference>
<dbReference type="SMART" id="SM00382">
    <property type="entry name" value="AAA"/>
    <property type="match status" value="1"/>
</dbReference>
<dbReference type="PANTHER" id="PTHR43119:SF1">
    <property type="entry name" value="ABC TRANSPORTER DOMAIN-CONTAINING PROTEIN"/>
    <property type="match status" value="1"/>
</dbReference>
<evidence type="ECO:0000256" key="2">
    <source>
        <dbReference type="ARBA" id="ARBA00022840"/>
    </source>
</evidence>
<dbReference type="GO" id="GO:0016887">
    <property type="term" value="F:ATP hydrolysis activity"/>
    <property type="evidence" value="ECO:0007669"/>
    <property type="project" value="InterPro"/>
</dbReference>
<feature type="domain" description="ABC transporter" evidence="3">
    <location>
        <begin position="8"/>
        <end position="214"/>
    </location>
</feature>
<dbReference type="InterPro" id="IPR003593">
    <property type="entry name" value="AAA+_ATPase"/>
</dbReference>
<dbReference type="InterPro" id="IPR003439">
    <property type="entry name" value="ABC_transporter-like_ATP-bd"/>
</dbReference>
<dbReference type="PATRIC" id="fig|345309.4.peg.1225"/>
<dbReference type="AlphaFoldDB" id="A0A0F3KX32"/>
<dbReference type="EMBL" id="JZRB01000019">
    <property type="protein sequence ID" value="KJV34659.1"/>
    <property type="molecule type" value="Genomic_DNA"/>
</dbReference>
<reference evidence="4 5" key="1">
    <citation type="submission" date="2015-03" db="EMBL/GenBank/DDBJ databases">
        <title>Draft genome sequence of Luteibacter yeojuensis strain SU11.</title>
        <authorList>
            <person name="Sulaiman J."/>
            <person name="Priya K."/>
            <person name="Chan K.-G."/>
        </authorList>
    </citation>
    <scope>NUCLEOTIDE SEQUENCE [LARGE SCALE GENOMIC DNA]</scope>
    <source>
        <strain evidence="4 5">SU11</strain>
    </source>
</reference>
<organism evidence="4 5">
    <name type="scientific">Luteibacter yeojuensis</name>
    <dbReference type="NCBI Taxonomy" id="345309"/>
    <lineage>
        <taxon>Bacteria</taxon>
        <taxon>Pseudomonadati</taxon>
        <taxon>Pseudomonadota</taxon>
        <taxon>Gammaproteobacteria</taxon>
        <taxon>Lysobacterales</taxon>
        <taxon>Rhodanobacteraceae</taxon>
        <taxon>Luteibacter</taxon>
    </lineage>
</organism>
<dbReference type="Gene3D" id="3.40.50.300">
    <property type="entry name" value="P-loop containing nucleotide triphosphate hydrolases"/>
    <property type="match status" value="1"/>
</dbReference>
<dbReference type="InterPro" id="IPR027417">
    <property type="entry name" value="P-loop_NTPase"/>
</dbReference>
<proteinExistence type="predicted"/>
<keyword evidence="5" id="KW-1185">Reference proteome</keyword>
<keyword evidence="1" id="KW-0547">Nucleotide-binding</keyword>
<dbReference type="Pfam" id="PF00005">
    <property type="entry name" value="ABC_tran"/>
    <property type="match status" value="1"/>
</dbReference>
<dbReference type="SUPFAM" id="SSF52540">
    <property type="entry name" value="P-loop containing nucleoside triphosphate hydrolases"/>
    <property type="match status" value="1"/>
</dbReference>
<comment type="caution">
    <text evidence="4">The sequence shown here is derived from an EMBL/GenBank/DDBJ whole genome shotgun (WGS) entry which is preliminary data.</text>
</comment>
<evidence type="ECO:0000256" key="1">
    <source>
        <dbReference type="ARBA" id="ARBA00022741"/>
    </source>
</evidence>
<evidence type="ECO:0000259" key="3">
    <source>
        <dbReference type="PROSITE" id="PS50893"/>
    </source>
</evidence>
<dbReference type="GO" id="GO:0005524">
    <property type="term" value="F:ATP binding"/>
    <property type="evidence" value="ECO:0007669"/>
    <property type="project" value="UniProtKB-KW"/>
</dbReference>
<accession>A0A0F3KX32</accession>
<dbReference type="PROSITE" id="PS50893">
    <property type="entry name" value="ABC_TRANSPORTER_2"/>
    <property type="match status" value="1"/>
</dbReference>
<dbReference type="PANTHER" id="PTHR43119">
    <property type="entry name" value="ABC TRANSPORT PROTEIN ATP-BINDING COMPONENT-RELATED"/>
    <property type="match status" value="1"/>
</dbReference>
<evidence type="ECO:0000313" key="5">
    <source>
        <dbReference type="Proteomes" id="UP000033651"/>
    </source>
</evidence>
<dbReference type="Proteomes" id="UP000033651">
    <property type="component" value="Unassembled WGS sequence"/>
</dbReference>
<protein>
    <recommendedName>
        <fullName evidence="3">ABC transporter domain-containing protein</fullName>
    </recommendedName>
</protein>
<evidence type="ECO:0000313" key="4">
    <source>
        <dbReference type="EMBL" id="KJV34659.1"/>
    </source>
</evidence>
<sequence>MQYSIRRVHCECMGTGLHIESLRGPHVGPLSFAVARGECIAVMGASGAGKTQLLRLVADLDPGEGRASLDGVPRDAIPAPAWRHKVMFVPAVSGWWAATVAEHFDEAVRDDALSLCTAMRLPAGIMARDLTGLSTGERQRLALVRAIVRKPGVLLLDEPTSGLDAETAEAVEACLGELRASHGVAMVWVTHDASQAARVAGKVYRIIGGALVPA</sequence>
<keyword evidence="2" id="KW-0067">ATP-binding</keyword>